<organism evidence="2 3">
    <name type="scientific">Dielma fastidiosa</name>
    <dbReference type="NCBI Taxonomy" id="1034346"/>
    <lineage>
        <taxon>Bacteria</taxon>
        <taxon>Bacillati</taxon>
        <taxon>Bacillota</taxon>
        <taxon>Erysipelotrichia</taxon>
        <taxon>Erysipelotrichales</taxon>
        <taxon>Erysipelotrichaceae</taxon>
        <taxon>Dielma</taxon>
    </lineage>
</organism>
<accession>A0A318KJ23</accession>
<proteinExistence type="predicted"/>
<feature type="transmembrane region" description="Helical" evidence="1">
    <location>
        <begin position="182"/>
        <end position="200"/>
    </location>
</feature>
<sequence length="234" mass="26937">MKNFIKTWAYRFDATLGPCLIVYAVMALINAQCIFQTKSNEFTGMGAWFTAKHLDFVFLGAFIAIILIHVMYLQRYYLYRPLQRRLMILPQSRAALYFSELFTIFFTFLALAVIQGAFWLIALKHFYDAQAMNLMLASVYESALMQMLFANGFTTFFVYLSFLELAGFILLILCGDGRSFSLLPRLAIVLIIATGFIYLNFIDEKFYIFVPNLALATVMLRSSYDLYMHNKAGV</sequence>
<dbReference type="STRING" id="1034346.GCA_000313565_02691"/>
<name>A0A318KJ23_9FIRM</name>
<keyword evidence="1" id="KW-1133">Transmembrane helix</keyword>
<protein>
    <submittedName>
        <fullName evidence="2">Uncharacterized protein</fullName>
    </submittedName>
</protein>
<feature type="transmembrane region" description="Helical" evidence="1">
    <location>
        <begin position="15"/>
        <end position="35"/>
    </location>
</feature>
<keyword evidence="3" id="KW-1185">Reference proteome</keyword>
<evidence type="ECO:0000313" key="3">
    <source>
        <dbReference type="Proteomes" id="UP000247612"/>
    </source>
</evidence>
<feature type="transmembrane region" description="Helical" evidence="1">
    <location>
        <begin position="94"/>
        <end position="121"/>
    </location>
</feature>
<feature type="transmembrane region" description="Helical" evidence="1">
    <location>
        <begin position="156"/>
        <end position="175"/>
    </location>
</feature>
<dbReference type="RefSeq" id="WP_022938975.1">
    <property type="nucleotide sequence ID" value="NZ_CABKRQ010000007.1"/>
</dbReference>
<dbReference type="EMBL" id="QJKH01000009">
    <property type="protein sequence ID" value="PXX77779.1"/>
    <property type="molecule type" value="Genomic_DNA"/>
</dbReference>
<evidence type="ECO:0000313" key="2">
    <source>
        <dbReference type="EMBL" id="PXX77779.1"/>
    </source>
</evidence>
<reference evidence="2 3" key="1">
    <citation type="submission" date="2018-05" db="EMBL/GenBank/DDBJ databases">
        <title>Genomic Encyclopedia of Type Strains, Phase IV (KMG-IV): sequencing the most valuable type-strain genomes for metagenomic binning, comparative biology and taxonomic classification.</title>
        <authorList>
            <person name="Goeker M."/>
        </authorList>
    </citation>
    <scope>NUCLEOTIDE SEQUENCE [LARGE SCALE GENOMIC DNA]</scope>
    <source>
        <strain evidence="2 3">JC118</strain>
    </source>
</reference>
<feature type="transmembrane region" description="Helical" evidence="1">
    <location>
        <begin position="56"/>
        <end position="74"/>
    </location>
</feature>
<keyword evidence="1" id="KW-0812">Transmembrane</keyword>
<comment type="caution">
    <text evidence="2">The sequence shown here is derived from an EMBL/GenBank/DDBJ whole genome shotgun (WGS) entry which is preliminary data.</text>
</comment>
<gene>
    <name evidence="2" type="ORF">DES51_10930</name>
</gene>
<dbReference type="AlphaFoldDB" id="A0A318KJ23"/>
<dbReference type="Proteomes" id="UP000247612">
    <property type="component" value="Unassembled WGS sequence"/>
</dbReference>
<evidence type="ECO:0000256" key="1">
    <source>
        <dbReference type="SAM" id="Phobius"/>
    </source>
</evidence>
<keyword evidence="1" id="KW-0472">Membrane</keyword>